<dbReference type="RefSeq" id="WP_121889729.1">
    <property type="nucleotide sequence ID" value="NZ_PENI01000007.1"/>
</dbReference>
<feature type="domain" description="N-acetyltransferase" evidence="3">
    <location>
        <begin position="5"/>
        <end position="165"/>
    </location>
</feature>
<reference evidence="4 5" key="1">
    <citation type="submission" date="2017-11" db="EMBL/GenBank/DDBJ databases">
        <title>Draft genome of actinobacteria isolated from guarana (Paullinia cupana (Mart.) Ducke.</title>
        <authorList>
            <person name="Siqueira K.A."/>
            <person name="Liotti R.G."/>
            <person name="Mendes T.A.O."/>
            <person name="Soares M.A."/>
        </authorList>
    </citation>
    <scope>NUCLEOTIDE SEQUENCE [LARGE SCALE GENOMIC DNA]</scope>
    <source>
        <strain evidence="4 5">193</strain>
    </source>
</reference>
<dbReference type="InterPro" id="IPR000182">
    <property type="entry name" value="GNAT_dom"/>
</dbReference>
<accession>A0A3M0IGE4</accession>
<gene>
    <name evidence="4" type="ORF">CTZ28_14180</name>
</gene>
<evidence type="ECO:0000256" key="2">
    <source>
        <dbReference type="ARBA" id="ARBA00023315"/>
    </source>
</evidence>
<dbReference type="SUPFAM" id="SSF55729">
    <property type="entry name" value="Acyl-CoA N-acyltransferases (Nat)"/>
    <property type="match status" value="1"/>
</dbReference>
<dbReference type="PROSITE" id="PS51186">
    <property type="entry name" value="GNAT"/>
    <property type="match status" value="1"/>
</dbReference>
<dbReference type="Gene3D" id="3.40.630.30">
    <property type="match status" value="1"/>
</dbReference>
<dbReference type="AlphaFoldDB" id="A0A3M0IGE4"/>
<dbReference type="EMBL" id="PENI01000007">
    <property type="protein sequence ID" value="RMB85289.1"/>
    <property type="molecule type" value="Genomic_DNA"/>
</dbReference>
<dbReference type="PANTHER" id="PTHR43877">
    <property type="entry name" value="AMINOALKYLPHOSPHONATE N-ACETYLTRANSFERASE-RELATED-RELATED"/>
    <property type="match status" value="1"/>
</dbReference>
<evidence type="ECO:0000313" key="5">
    <source>
        <dbReference type="Proteomes" id="UP000270471"/>
    </source>
</evidence>
<comment type="caution">
    <text evidence="4">The sequence shown here is derived from an EMBL/GenBank/DDBJ whole genome shotgun (WGS) entry which is preliminary data.</text>
</comment>
<name>A0A3M0IGE4_9ACTN</name>
<dbReference type="PANTHER" id="PTHR43877:SF2">
    <property type="entry name" value="AMINOALKYLPHOSPHONATE N-ACETYLTRANSFERASE-RELATED"/>
    <property type="match status" value="1"/>
</dbReference>
<dbReference type="GO" id="GO:0016747">
    <property type="term" value="F:acyltransferase activity, transferring groups other than amino-acyl groups"/>
    <property type="evidence" value="ECO:0007669"/>
    <property type="project" value="InterPro"/>
</dbReference>
<dbReference type="OrthoDB" id="3619482at2"/>
<dbReference type="InterPro" id="IPR016181">
    <property type="entry name" value="Acyl_CoA_acyltransferase"/>
</dbReference>
<keyword evidence="5" id="KW-1185">Reference proteome</keyword>
<sequence length="176" mass="19314">MGQPLRIRAIADADWPHVAALEADTYAGSSLTEGQAALESRGRASPGTCFVLHLDGRLAGYVLALPYPMFRYPDLTRPEELTHHSRNLHLHDLVVAEPLRGRGLGRRLLRHLTAVAAARRYERISLVAIDGMESFWQAQGYRTHPGVHVPPGYGGSAVYMSTGVPARRPLEEEEAG</sequence>
<evidence type="ECO:0000259" key="3">
    <source>
        <dbReference type="PROSITE" id="PS51186"/>
    </source>
</evidence>
<proteinExistence type="predicted"/>
<keyword evidence="1 4" id="KW-0808">Transferase</keyword>
<protein>
    <submittedName>
        <fullName evidence="4">GNAT family N-acetyltransferase</fullName>
    </submittedName>
</protein>
<keyword evidence="2" id="KW-0012">Acyltransferase</keyword>
<dbReference type="Proteomes" id="UP000270471">
    <property type="component" value="Unassembled WGS sequence"/>
</dbReference>
<evidence type="ECO:0000313" key="4">
    <source>
        <dbReference type="EMBL" id="RMB85289.1"/>
    </source>
</evidence>
<evidence type="ECO:0000256" key="1">
    <source>
        <dbReference type="ARBA" id="ARBA00022679"/>
    </source>
</evidence>
<organism evidence="4 5">
    <name type="scientific">Streptomyces shenzhenensis</name>
    <dbReference type="NCBI Taxonomy" id="943815"/>
    <lineage>
        <taxon>Bacteria</taxon>
        <taxon>Bacillati</taxon>
        <taxon>Actinomycetota</taxon>
        <taxon>Actinomycetes</taxon>
        <taxon>Kitasatosporales</taxon>
        <taxon>Streptomycetaceae</taxon>
        <taxon>Streptomyces</taxon>
    </lineage>
</organism>
<dbReference type="Pfam" id="PF00583">
    <property type="entry name" value="Acetyltransf_1"/>
    <property type="match status" value="1"/>
</dbReference>
<dbReference type="InterPro" id="IPR050832">
    <property type="entry name" value="Bact_Acetyltransf"/>
</dbReference>